<dbReference type="AlphaFoldDB" id="A0A2A2KP16"/>
<keyword evidence="2" id="KW-0812">Transmembrane</keyword>
<comment type="caution">
    <text evidence="3">The sequence shown here is derived from an EMBL/GenBank/DDBJ whole genome shotgun (WGS) entry which is preliminary data.</text>
</comment>
<feature type="transmembrane region" description="Helical" evidence="2">
    <location>
        <begin position="593"/>
        <end position="618"/>
    </location>
</feature>
<proteinExistence type="predicted"/>
<evidence type="ECO:0000256" key="1">
    <source>
        <dbReference type="SAM" id="MobiDB-lite"/>
    </source>
</evidence>
<dbReference type="EMBL" id="LIAE01008052">
    <property type="protein sequence ID" value="PAV75619.1"/>
    <property type="molecule type" value="Genomic_DNA"/>
</dbReference>
<gene>
    <name evidence="3" type="ORF">WR25_16969</name>
</gene>
<keyword evidence="4" id="KW-1185">Reference proteome</keyword>
<protein>
    <submittedName>
        <fullName evidence="3">Uncharacterized protein</fullName>
    </submittedName>
</protein>
<evidence type="ECO:0000313" key="3">
    <source>
        <dbReference type="EMBL" id="PAV75619.1"/>
    </source>
</evidence>
<reference evidence="3 4" key="1">
    <citation type="journal article" date="2017" name="Curr. Biol.">
        <title>Genome architecture and evolution of a unichromosomal asexual nematode.</title>
        <authorList>
            <person name="Fradin H."/>
            <person name="Zegar C."/>
            <person name="Gutwein M."/>
            <person name="Lucas J."/>
            <person name="Kovtun M."/>
            <person name="Corcoran D."/>
            <person name="Baugh L.R."/>
            <person name="Kiontke K."/>
            <person name="Gunsalus K."/>
            <person name="Fitch D.H."/>
            <person name="Piano F."/>
        </authorList>
    </citation>
    <scope>NUCLEOTIDE SEQUENCE [LARGE SCALE GENOMIC DNA]</scope>
    <source>
        <strain evidence="3">PF1309</strain>
    </source>
</reference>
<keyword evidence="2" id="KW-1133">Transmembrane helix</keyword>
<feature type="compositionally biased region" description="Basic and acidic residues" evidence="1">
    <location>
        <begin position="628"/>
        <end position="651"/>
    </location>
</feature>
<dbReference type="Proteomes" id="UP000218231">
    <property type="component" value="Unassembled WGS sequence"/>
</dbReference>
<sequence length="651" mass="73523">MAENLKRIDALLKTACSNENPNVLLVKLLGIHCEDIVKASTKYYTVDISNSADEEVINEPKLENLMEEKINHNPPTTLMITTTETPIGTITEEYPSIVNETLATTTTSEELISIPPCDALQDFQSAKFCKKKKEEGYCSQDSLMFTLQCAYTCFCTVPCRSTMSFFDWQQHRSLRLLFFLLIAGFWEPSGWVLANANSNVYQACFPGEFMNSWEKLANNNPNDVPDIANVNKIVRSCVNFPHSTTFNIPANCTKNANLTAWEKFLVDENGESLNRIFVESPITFNTSCAAYFPEFFKSVRIIFMDISDGLAKEDDVKNTECLLTFNNNNSEYAGHKNIFNYFPNLGHVGLYGGNLSELIHEHRYFKGSLICGNMADEWRLNASEAERLNRIDAYRILSVSNPCVPLPKVNSWNELLMLMTDLDRFQSRNDIDRSCMKSPNLEFSISEDYKSPCQWNRYFNGSLKSIQLDGRMKVAYNYTRFPSFLMSVETITSTNSSVKDCVLTLELGSNIDKGLTIFDLFPNLKFVGHEFTRQLEGPAICGSAIGNESLSYDEDRLRLNDVDQGIQLGKADRLDVFCGYETIGNCLPDSVTYTLITASCLFLVLFTVCVATFGLLYIHRLVKKKRNSKDSKGDVAAKNSKDNSKMKKATE</sequence>
<accession>A0A2A2KP16</accession>
<evidence type="ECO:0000313" key="4">
    <source>
        <dbReference type="Proteomes" id="UP000218231"/>
    </source>
</evidence>
<evidence type="ECO:0000256" key="2">
    <source>
        <dbReference type="SAM" id="Phobius"/>
    </source>
</evidence>
<organism evidence="3 4">
    <name type="scientific">Diploscapter pachys</name>
    <dbReference type="NCBI Taxonomy" id="2018661"/>
    <lineage>
        <taxon>Eukaryota</taxon>
        <taxon>Metazoa</taxon>
        <taxon>Ecdysozoa</taxon>
        <taxon>Nematoda</taxon>
        <taxon>Chromadorea</taxon>
        <taxon>Rhabditida</taxon>
        <taxon>Rhabditina</taxon>
        <taxon>Rhabditomorpha</taxon>
        <taxon>Rhabditoidea</taxon>
        <taxon>Rhabditidae</taxon>
        <taxon>Diploscapter</taxon>
    </lineage>
</organism>
<name>A0A2A2KP16_9BILA</name>
<keyword evidence="2" id="KW-0472">Membrane</keyword>
<feature type="region of interest" description="Disordered" evidence="1">
    <location>
        <begin position="627"/>
        <end position="651"/>
    </location>
</feature>